<dbReference type="Proteomes" id="UP000727506">
    <property type="component" value="Unassembled WGS sequence"/>
</dbReference>
<evidence type="ECO:0000256" key="1">
    <source>
        <dbReference type="SAM" id="MobiDB-lite"/>
    </source>
</evidence>
<name>A0A943V253_9ACTN</name>
<comment type="caution">
    <text evidence="2">The sequence shown here is derived from an EMBL/GenBank/DDBJ whole genome shotgun (WGS) entry which is preliminary data.</text>
</comment>
<reference evidence="2" key="1">
    <citation type="submission" date="2021-02" db="EMBL/GenBank/DDBJ databases">
        <title>Infant gut strain persistence is associated with maternal origin, phylogeny, and functional potential including surface adhesion and iron acquisition.</title>
        <authorList>
            <person name="Lou Y.C."/>
        </authorList>
    </citation>
    <scope>NUCLEOTIDE SEQUENCE</scope>
    <source>
        <strain evidence="2">L2_039_000G1_dasL2_039_000G1_concoct_11</strain>
    </source>
</reference>
<dbReference type="EMBL" id="JAGZSV010000191">
    <property type="protein sequence ID" value="MBS6941450.1"/>
    <property type="molecule type" value="Genomic_DNA"/>
</dbReference>
<sequence>MEESLPTSLLADCRHAACRRGRPLRIPGMRAFVGALGCAAFRVSDIGNIGHRPRRIGRKLLFSIVSAAHACHLRNTSGHLSFPVIPHQYTGRNPQKRIEAHPVATVHVLSTNNYRFDISATPDRSQARKAPKAAPRNDAP</sequence>
<organism evidence="2 3">
    <name type="scientific">Slackia piriformis</name>
    <dbReference type="NCBI Taxonomy" id="626934"/>
    <lineage>
        <taxon>Bacteria</taxon>
        <taxon>Bacillati</taxon>
        <taxon>Actinomycetota</taxon>
        <taxon>Coriobacteriia</taxon>
        <taxon>Eggerthellales</taxon>
        <taxon>Eggerthellaceae</taxon>
        <taxon>Slackia</taxon>
    </lineage>
</organism>
<proteinExistence type="predicted"/>
<evidence type="ECO:0000313" key="2">
    <source>
        <dbReference type="EMBL" id="MBS6941450.1"/>
    </source>
</evidence>
<protein>
    <submittedName>
        <fullName evidence="2">Uncharacterized protein</fullName>
    </submittedName>
</protein>
<gene>
    <name evidence="2" type="ORF">KH142_08280</name>
</gene>
<evidence type="ECO:0000313" key="3">
    <source>
        <dbReference type="Proteomes" id="UP000727506"/>
    </source>
</evidence>
<accession>A0A943V253</accession>
<dbReference type="AlphaFoldDB" id="A0A943V253"/>
<feature type="region of interest" description="Disordered" evidence="1">
    <location>
        <begin position="119"/>
        <end position="140"/>
    </location>
</feature>